<evidence type="ECO:0000313" key="2">
    <source>
        <dbReference type="EMBL" id="NIE45048.1"/>
    </source>
</evidence>
<dbReference type="AlphaFoldDB" id="A0A6G5A392"/>
<name>A0A6G5A392_RHIMP</name>
<feature type="compositionally biased region" description="Polar residues" evidence="1">
    <location>
        <begin position="90"/>
        <end position="105"/>
    </location>
</feature>
<protein>
    <submittedName>
        <fullName evidence="2">Putative lipocalin</fullName>
    </submittedName>
</protein>
<sequence length="201" mass="22700">MAKYPLEFDLMLRLFALFYNPQEVIYVLKRTYSLIEATGDTAKCIWNKRDSLNDSVLKLQEAYTVGLTITNYHVEIRLEEGKGRDAAPTMTATPGQRRSTTSIGQHQNGILSAERSQPRVYNFQYYDPQKHCAVLTFDDGVPPYAVCTLIAHALSPLCDPLCSPLYRLAPLTLAGSAIEFLHGKQFAYHRFPLNVESAKHE</sequence>
<dbReference type="EMBL" id="GIKN01002775">
    <property type="protein sequence ID" value="NIE45048.1"/>
    <property type="molecule type" value="Transcribed_RNA"/>
</dbReference>
<proteinExistence type="predicted"/>
<feature type="region of interest" description="Disordered" evidence="1">
    <location>
        <begin position="83"/>
        <end position="105"/>
    </location>
</feature>
<evidence type="ECO:0000256" key="1">
    <source>
        <dbReference type="SAM" id="MobiDB-lite"/>
    </source>
</evidence>
<reference evidence="2" key="1">
    <citation type="submission" date="2020-03" db="EMBL/GenBank/DDBJ databases">
        <title>A transcriptome and proteome of the tick Rhipicephalus microplus shaped by the genetic composition of its hosts and developmental stage.</title>
        <authorList>
            <person name="Garcia G.R."/>
            <person name="Ribeiro J.M.C."/>
            <person name="Maruyama S.R."/>
            <person name="Gardinasse L.G."/>
            <person name="Nelson K."/>
            <person name="Ferreira B.R."/>
            <person name="Andrade T.G."/>
            <person name="Santos I.K.F.M."/>
        </authorList>
    </citation>
    <scope>NUCLEOTIDE SEQUENCE</scope>
    <source>
        <strain evidence="2">NSGR</strain>
        <tissue evidence="2">Salivary glands</tissue>
    </source>
</reference>
<organism evidence="2">
    <name type="scientific">Rhipicephalus microplus</name>
    <name type="common">Cattle tick</name>
    <name type="synonym">Boophilus microplus</name>
    <dbReference type="NCBI Taxonomy" id="6941"/>
    <lineage>
        <taxon>Eukaryota</taxon>
        <taxon>Metazoa</taxon>
        <taxon>Ecdysozoa</taxon>
        <taxon>Arthropoda</taxon>
        <taxon>Chelicerata</taxon>
        <taxon>Arachnida</taxon>
        <taxon>Acari</taxon>
        <taxon>Parasitiformes</taxon>
        <taxon>Ixodida</taxon>
        <taxon>Ixodoidea</taxon>
        <taxon>Ixodidae</taxon>
        <taxon>Rhipicephalinae</taxon>
        <taxon>Rhipicephalus</taxon>
        <taxon>Boophilus</taxon>
    </lineage>
</organism>
<accession>A0A6G5A392</accession>